<keyword evidence="2" id="KW-0812">Transmembrane</keyword>
<name>A0A9D1YVF7_9MICO</name>
<evidence type="ECO:0000256" key="1">
    <source>
        <dbReference type="SAM" id="MobiDB-lite"/>
    </source>
</evidence>
<proteinExistence type="predicted"/>
<organism evidence="3 4">
    <name type="scientific">Candidatus Agrococcus pullicola</name>
    <dbReference type="NCBI Taxonomy" id="2838429"/>
    <lineage>
        <taxon>Bacteria</taxon>
        <taxon>Bacillati</taxon>
        <taxon>Actinomycetota</taxon>
        <taxon>Actinomycetes</taxon>
        <taxon>Micrococcales</taxon>
        <taxon>Microbacteriaceae</taxon>
        <taxon>Agrococcus</taxon>
    </lineage>
</organism>
<protein>
    <recommendedName>
        <fullName evidence="5">DUF4232 domain-containing protein</fullName>
    </recommendedName>
</protein>
<evidence type="ECO:0000256" key="2">
    <source>
        <dbReference type="SAM" id="Phobius"/>
    </source>
</evidence>
<evidence type="ECO:0000313" key="4">
    <source>
        <dbReference type="Proteomes" id="UP000824005"/>
    </source>
</evidence>
<evidence type="ECO:0000313" key="3">
    <source>
        <dbReference type="EMBL" id="HIY66458.1"/>
    </source>
</evidence>
<dbReference type="Proteomes" id="UP000824005">
    <property type="component" value="Unassembled WGS sequence"/>
</dbReference>
<evidence type="ECO:0008006" key="5">
    <source>
        <dbReference type="Google" id="ProtNLM"/>
    </source>
</evidence>
<sequence>MAKRLTAKQRRARTYTVLVAVVLVAGLVWAAVWWFGGDAAEEATQPSPTETELEEEPSPSPSVTVDYDGLGPDGLPSDAPACEIDVIEIQAMTDQQTYGSGDPVMMSFMLVNAGNVPCQVNVGTTQQDYVVSAGGETVFRSSDCMSDRVDQLVTLEPDEPRETQPIEWDRRYSDEDSCDEELDRVPANGTEYTLSVVVAGIESQGTRDFVLQ</sequence>
<reference evidence="3" key="2">
    <citation type="submission" date="2021-04" db="EMBL/GenBank/DDBJ databases">
        <authorList>
            <person name="Gilroy R."/>
        </authorList>
    </citation>
    <scope>NUCLEOTIDE SEQUENCE</scope>
    <source>
        <strain evidence="3">ChiGjej1B1-98</strain>
    </source>
</reference>
<keyword evidence="2" id="KW-1133">Transmembrane helix</keyword>
<gene>
    <name evidence="3" type="ORF">H9830_09305</name>
</gene>
<feature type="region of interest" description="Disordered" evidence="1">
    <location>
        <begin position="42"/>
        <end position="75"/>
    </location>
</feature>
<keyword evidence="2" id="KW-0472">Membrane</keyword>
<feature type="transmembrane region" description="Helical" evidence="2">
    <location>
        <begin position="12"/>
        <end position="36"/>
    </location>
</feature>
<dbReference type="EMBL" id="DXDC01000283">
    <property type="protein sequence ID" value="HIY66458.1"/>
    <property type="molecule type" value="Genomic_DNA"/>
</dbReference>
<dbReference type="AlphaFoldDB" id="A0A9D1YVF7"/>
<reference evidence="3" key="1">
    <citation type="journal article" date="2021" name="PeerJ">
        <title>Extensive microbial diversity within the chicken gut microbiome revealed by metagenomics and culture.</title>
        <authorList>
            <person name="Gilroy R."/>
            <person name="Ravi A."/>
            <person name="Getino M."/>
            <person name="Pursley I."/>
            <person name="Horton D.L."/>
            <person name="Alikhan N.F."/>
            <person name="Baker D."/>
            <person name="Gharbi K."/>
            <person name="Hall N."/>
            <person name="Watson M."/>
            <person name="Adriaenssens E.M."/>
            <person name="Foster-Nyarko E."/>
            <person name="Jarju S."/>
            <person name="Secka A."/>
            <person name="Antonio M."/>
            <person name="Oren A."/>
            <person name="Chaudhuri R.R."/>
            <person name="La Ragione R."/>
            <person name="Hildebrand F."/>
            <person name="Pallen M.J."/>
        </authorList>
    </citation>
    <scope>NUCLEOTIDE SEQUENCE</scope>
    <source>
        <strain evidence="3">ChiGjej1B1-98</strain>
    </source>
</reference>
<comment type="caution">
    <text evidence="3">The sequence shown here is derived from an EMBL/GenBank/DDBJ whole genome shotgun (WGS) entry which is preliminary data.</text>
</comment>
<accession>A0A9D1YVF7</accession>